<dbReference type="Proteomes" id="UP000271624">
    <property type="component" value="Unassembled WGS sequence"/>
</dbReference>
<dbReference type="OrthoDB" id="573757at2"/>
<name>A0A3S1ALX2_9CYAN</name>
<dbReference type="AlphaFoldDB" id="A0A3S1ALX2"/>
<feature type="compositionally biased region" description="Basic residues" evidence="1">
    <location>
        <begin position="462"/>
        <end position="474"/>
    </location>
</feature>
<sequence>MQKINHNQLIAQFQSFRQHLRGLFKSYSDSVIDLIDALASNSNSAYSPAELSLSPLFERTYSSLYKAIQKSFNFNDNKKKKRKKLKNLTRLIAEVTPQPEKCSFYLFATDTTPHPRPHSPTLPERGYIYQPNTVAGNNPVGVGHAFSFVSMLPEKDLQSSAPWSIPLSAERVPIEKKGTSVAIEQIDALMTDESLPWHNKLSVLTADSVYSQRSFLFDVSKHKNLVLIARVRSNRIFYSTPPIQQEEKKRGCPKKFGERFDLALEDTWHPPDETTQINSTTKKGRQFTVTLKAWHHMLMRGTQQEQMYKCPFTLVRVHVTDDTGCAIWKPMWLIVMGEQRVCISLAEVYSCYRQRFDIEHMFRFKKQRLLMTNYQTPEVEHEENWIRLVMLAYVQLWAAKDLSKHLPRPWERAQEPNNDKIASPSTVQRDFQRIISEIGKPGNSPKPRGNSTGRVRGQTQTKRVKHPVIKKSKKSNISQPQAA</sequence>
<reference evidence="3" key="1">
    <citation type="submission" date="2018-12" db="EMBL/GenBank/DDBJ databases">
        <authorList>
            <person name="Will S."/>
            <person name="Neumann-Schaal M."/>
            <person name="Henke P."/>
        </authorList>
    </citation>
    <scope>NUCLEOTIDE SEQUENCE</scope>
    <source>
        <strain evidence="3">PCC 7102</strain>
    </source>
</reference>
<dbReference type="EMBL" id="RSCL01000012">
    <property type="protein sequence ID" value="RUT03947.1"/>
    <property type="molecule type" value="Genomic_DNA"/>
</dbReference>
<evidence type="ECO:0000259" key="2">
    <source>
        <dbReference type="Pfam" id="PF13546"/>
    </source>
</evidence>
<protein>
    <recommendedName>
        <fullName evidence="2">Transposase IS701-like DDE domain-containing protein</fullName>
    </recommendedName>
</protein>
<accession>A0A3S1ALX2</accession>
<dbReference type="Pfam" id="PF13546">
    <property type="entry name" value="DDE_5"/>
    <property type="match status" value="1"/>
</dbReference>
<evidence type="ECO:0000313" key="4">
    <source>
        <dbReference type="Proteomes" id="UP000271624"/>
    </source>
</evidence>
<evidence type="ECO:0000256" key="1">
    <source>
        <dbReference type="SAM" id="MobiDB-lite"/>
    </source>
</evidence>
<dbReference type="RefSeq" id="WP_127083214.1">
    <property type="nucleotide sequence ID" value="NZ_RSCL01000012.1"/>
</dbReference>
<dbReference type="NCBIfam" id="NF041680">
    <property type="entry name" value="transp_NF041680"/>
    <property type="match status" value="1"/>
</dbReference>
<evidence type="ECO:0000313" key="3">
    <source>
        <dbReference type="EMBL" id="RUT03947.1"/>
    </source>
</evidence>
<organism evidence="3 4">
    <name type="scientific">Dulcicalothrix desertica PCC 7102</name>
    <dbReference type="NCBI Taxonomy" id="232991"/>
    <lineage>
        <taxon>Bacteria</taxon>
        <taxon>Bacillati</taxon>
        <taxon>Cyanobacteriota</taxon>
        <taxon>Cyanophyceae</taxon>
        <taxon>Nostocales</taxon>
        <taxon>Calotrichaceae</taxon>
        <taxon>Dulcicalothrix</taxon>
    </lineage>
</organism>
<gene>
    <name evidence="3" type="ORF">DSM106972_048610</name>
</gene>
<feature type="domain" description="Transposase IS701-like DDE" evidence="2">
    <location>
        <begin position="34"/>
        <end position="297"/>
    </location>
</feature>
<proteinExistence type="predicted"/>
<keyword evidence="4" id="KW-1185">Reference proteome</keyword>
<comment type="caution">
    <text evidence="3">The sequence shown here is derived from an EMBL/GenBank/DDBJ whole genome shotgun (WGS) entry which is preliminary data.</text>
</comment>
<dbReference type="InterPro" id="IPR012337">
    <property type="entry name" value="RNaseH-like_sf"/>
</dbReference>
<feature type="region of interest" description="Disordered" evidence="1">
    <location>
        <begin position="436"/>
        <end position="483"/>
    </location>
</feature>
<dbReference type="InterPro" id="IPR038721">
    <property type="entry name" value="IS701-like_DDE_dom"/>
</dbReference>
<reference evidence="3" key="2">
    <citation type="journal article" date="2019" name="Genome Biol. Evol.">
        <title>Day and night: Metabolic profiles and evolutionary relationships of six axenic non-marine cyanobacteria.</title>
        <authorList>
            <person name="Will S.E."/>
            <person name="Henke P."/>
            <person name="Boedeker C."/>
            <person name="Huang S."/>
            <person name="Brinkmann H."/>
            <person name="Rohde M."/>
            <person name="Jarek M."/>
            <person name="Friedl T."/>
            <person name="Seufert S."/>
            <person name="Schumacher M."/>
            <person name="Overmann J."/>
            <person name="Neumann-Schaal M."/>
            <person name="Petersen J."/>
        </authorList>
    </citation>
    <scope>NUCLEOTIDE SEQUENCE [LARGE SCALE GENOMIC DNA]</scope>
    <source>
        <strain evidence="3">PCC 7102</strain>
    </source>
</reference>
<dbReference type="SUPFAM" id="SSF53098">
    <property type="entry name" value="Ribonuclease H-like"/>
    <property type="match status" value="1"/>
</dbReference>
<feature type="compositionally biased region" description="Polar residues" evidence="1">
    <location>
        <begin position="449"/>
        <end position="461"/>
    </location>
</feature>